<proteinExistence type="predicted"/>
<reference evidence="5 6" key="1">
    <citation type="submission" date="2019-11" db="EMBL/GenBank/DDBJ databases">
        <title>Eggerthellaceae novel genus isolated from the rectal contents of marmort.</title>
        <authorList>
            <person name="Zhang G."/>
        </authorList>
    </citation>
    <scope>NUCLEOTIDE SEQUENCE [LARGE SCALE GENOMIC DNA]</scope>
    <source>
        <strain evidence="6">zg-886</strain>
    </source>
</reference>
<dbReference type="InterPro" id="IPR014730">
    <property type="entry name" value="ETF_a/b_N"/>
</dbReference>
<accession>A0ABX0IIA2</accession>
<keyword evidence="6" id="KW-1185">Reference proteome</keyword>
<evidence type="ECO:0000313" key="6">
    <source>
        <dbReference type="Proteomes" id="UP000636394"/>
    </source>
</evidence>
<dbReference type="Pfam" id="PF01012">
    <property type="entry name" value="ETF"/>
    <property type="match status" value="1"/>
</dbReference>
<comment type="subunit">
    <text evidence="1">Heterodimer of an alpha and a beta subunit.</text>
</comment>
<dbReference type="InterPro" id="IPR012255">
    <property type="entry name" value="ETF_b"/>
</dbReference>
<sequence>MGRGGSPSCQPSESLSGGLVESQVSEIGANMKTAVVFKWCKDPQDARVSADGTVSWPGVKLSPTDDDPAAMDVARGVSAEEDIVGVTIGDGKPEWAAARGAASTVVVEDAFGGPDGTAAAQAIAAAVKSAGDVDVVAIGDSDWDRGVVSALVGALGWKAYANVTAAQAEGDDVRLTIKTPAGNRIVAAKPPMVVAAQALSQEANVPGMKQTLAARKKPVAKESAAGLGVAAGIGTSAGTRLPEGDAAIIFDGSDPSNAVAQLMDALRGEGVL</sequence>
<dbReference type="PANTHER" id="PTHR21294">
    <property type="entry name" value="ELECTRON TRANSFER FLAVOPROTEIN BETA-SUBUNIT"/>
    <property type="match status" value="1"/>
</dbReference>
<organism evidence="5 6">
    <name type="scientific">Xiamenia xianingshaonis</name>
    <dbReference type="NCBI Taxonomy" id="2682776"/>
    <lineage>
        <taxon>Bacteria</taxon>
        <taxon>Bacillati</taxon>
        <taxon>Actinomycetota</taxon>
        <taxon>Coriobacteriia</taxon>
        <taxon>Eggerthellales</taxon>
        <taxon>Eggerthellaceae</taxon>
        <taxon>Xiamenia</taxon>
    </lineage>
</organism>
<dbReference type="Gene3D" id="3.40.50.620">
    <property type="entry name" value="HUPs"/>
    <property type="match status" value="1"/>
</dbReference>
<gene>
    <name evidence="5" type="ORF">GMI68_01905</name>
</gene>
<protein>
    <submittedName>
        <fullName evidence="5">Electron transfer flavoprotein subunit alpha</fullName>
    </submittedName>
</protein>
<evidence type="ECO:0000256" key="3">
    <source>
        <dbReference type="SAM" id="MobiDB-lite"/>
    </source>
</evidence>
<name>A0ABX0IIA2_9ACTN</name>
<evidence type="ECO:0000313" key="5">
    <source>
        <dbReference type="EMBL" id="NHM13536.1"/>
    </source>
</evidence>
<dbReference type="InterPro" id="IPR014729">
    <property type="entry name" value="Rossmann-like_a/b/a_fold"/>
</dbReference>
<feature type="domain" description="Electron transfer flavoprotein alpha/beta-subunit N-terminal" evidence="4">
    <location>
        <begin position="79"/>
        <end position="225"/>
    </location>
</feature>
<evidence type="ECO:0000259" key="4">
    <source>
        <dbReference type="Pfam" id="PF01012"/>
    </source>
</evidence>
<dbReference type="EMBL" id="WPCR01000002">
    <property type="protein sequence ID" value="NHM13536.1"/>
    <property type="molecule type" value="Genomic_DNA"/>
</dbReference>
<evidence type="ECO:0000256" key="2">
    <source>
        <dbReference type="ARBA" id="ARBA00025649"/>
    </source>
</evidence>
<feature type="region of interest" description="Disordered" evidence="3">
    <location>
        <begin position="1"/>
        <end position="20"/>
    </location>
</feature>
<comment type="function">
    <text evidence="2">The electron transfer flavoprotein serves as a specific electron acceptor for other dehydrogenases. It transfers the electrons to the main respiratory chain via ETF-ubiquinone oxidoreductase (ETF dehydrogenase).</text>
</comment>
<dbReference type="SUPFAM" id="SSF52402">
    <property type="entry name" value="Adenine nucleotide alpha hydrolases-like"/>
    <property type="match status" value="1"/>
</dbReference>
<dbReference type="Proteomes" id="UP000636394">
    <property type="component" value="Unassembled WGS sequence"/>
</dbReference>
<evidence type="ECO:0000256" key="1">
    <source>
        <dbReference type="ARBA" id="ARBA00011355"/>
    </source>
</evidence>
<comment type="caution">
    <text evidence="5">The sequence shown here is derived from an EMBL/GenBank/DDBJ whole genome shotgun (WGS) entry which is preliminary data.</text>
</comment>